<dbReference type="Pfam" id="PF00650">
    <property type="entry name" value="CRAL_TRIO"/>
    <property type="match status" value="1"/>
</dbReference>
<feature type="domain" description="CRAL-TRIO" evidence="1">
    <location>
        <begin position="23"/>
        <end position="140"/>
    </location>
</feature>
<dbReference type="SUPFAM" id="SSF52087">
    <property type="entry name" value="CRAL/TRIO domain"/>
    <property type="match status" value="1"/>
</dbReference>
<evidence type="ECO:0000259" key="1">
    <source>
        <dbReference type="PROSITE" id="PS50191"/>
    </source>
</evidence>
<dbReference type="OrthoDB" id="1434354at2759"/>
<dbReference type="Proteomes" id="UP001153555">
    <property type="component" value="Unassembled WGS sequence"/>
</dbReference>
<name>A0A9N7MWY4_STRHE</name>
<dbReference type="PANTHER" id="PTHR46277">
    <property type="entry name" value="OS03G0850700 PROTEIN"/>
    <property type="match status" value="1"/>
</dbReference>
<organism evidence="2 3">
    <name type="scientific">Striga hermonthica</name>
    <name type="common">Purple witchweed</name>
    <name type="synonym">Buchnera hermonthica</name>
    <dbReference type="NCBI Taxonomy" id="68872"/>
    <lineage>
        <taxon>Eukaryota</taxon>
        <taxon>Viridiplantae</taxon>
        <taxon>Streptophyta</taxon>
        <taxon>Embryophyta</taxon>
        <taxon>Tracheophyta</taxon>
        <taxon>Spermatophyta</taxon>
        <taxon>Magnoliopsida</taxon>
        <taxon>eudicotyledons</taxon>
        <taxon>Gunneridae</taxon>
        <taxon>Pentapetalae</taxon>
        <taxon>asterids</taxon>
        <taxon>lamiids</taxon>
        <taxon>Lamiales</taxon>
        <taxon>Orobanchaceae</taxon>
        <taxon>Buchnereae</taxon>
        <taxon>Striga</taxon>
    </lineage>
</organism>
<protein>
    <submittedName>
        <fullName evidence="2">Sec14p-like phosphatidylinositol transfer family protein</fullName>
    </submittedName>
</protein>
<dbReference type="CDD" id="cd00170">
    <property type="entry name" value="SEC14"/>
    <property type="match status" value="1"/>
</dbReference>
<dbReference type="Gene3D" id="3.40.525.10">
    <property type="entry name" value="CRAL-TRIO lipid binding domain"/>
    <property type="match status" value="1"/>
</dbReference>
<accession>A0A9N7MWY4</accession>
<dbReference type="SMART" id="SM00516">
    <property type="entry name" value="SEC14"/>
    <property type="match status" value="1"/>
</dbReference>
<proteinExistence type="predicted"/>
<evidence type="ECO:0000313" key="3">
    <source>
        <dbReference type="Proteomes" id="UP001153555"/>
    </source>
</evidence>
<dbReference type="InterPro" id="IPR001251">
    <property type="entry name" value="CRAL-TRIO_dom"/>
</dbReference>
<dbReference type="AlphaFoldDB" id="A0A9N7MWY4"/>
<dbReference type="PROSITE" id="PS50191">
    <property type="entry name" value="CRAL_TRIO"/>
    <property type="match status" value="1"/>
</dbReference>
<dbReference type="PANTHER" id="PTHR46277:SF19">
    <property type="entry name" value="RANDOM SLUG PROTEIN 5-LIKE"/>
    <property type="match status" value="1"/>
</dbReference>
<comment type="caution">
    <text evidence="2">The sequence shown here is derived from an EMBL/GenBank/DDBJ whole genome shotgun (WGS) entry which is preliminary data.</text>
</comment>
<sequence length="144" mass="16762">MEKASQMVTKYLAWRRTFVPKGYVVFVLDKLCRSNLDGQEKFTVIADLQGYGYCNSDVRGCLASLSILQDYYPERLGKVYNIHVPYVFMTLWKIICPFIDKNTRKKIVFVENKRLRETLLEDIDESQLPEVYGGKMPLVPIHMA</sequence>
<reference evidence="2" key="1">
    <citation type="submission" date="2019-12" db="EMBL/GenBank/DDBJ databases">
        <authorList>
            <person name="Scholes J."/>
        </authorList>
    </citation>
    <scope>NUCLEOTIDE SEQUENCE</scope>
</reference>
<evidence type="ECO:0000313" key="2">
    <source>
        <dbReference type="EMBL" id="CAA0816406.1"/>
    </source>
</evidence>
<keyword evidence="3" id="KW-1185">Reference proteome</keyword>
<dbReference type="EMBL" id="CACSLK010014277">
    <property type="protein sequence ID" value="CAA0816406.1"/>
    <property type="molecule type" value="Genomic_DNA"/>
</dbReference>
<dbReference type="InterPro" id="IPR036865">
    <property type="entry name" value="CRAL-TRIO_dom_sf"/>
</dbReference>
<gene>
    <name evidence="2" type="ORF">SHERM_16272</name>
</gene>